<dbReference type="Pfam" id="PF07714">
    <property type="entry name" value="PK_Tyr_Ser-Thr"/>
    <property type="match status" value="2"/>
</dbReference>
<evidence type="ECO:0000256" key="4">
    <source>
        <dbReference type="ARBA" id="ARBA00022679"/>
    </source>
</evidence>
<dbReference type="Gene3D" id="1.10.510.10">
    <property type="entry name" value="Transferase(Phosphotransferase) domain 1"/>
    <property type="match status" value="2"/>
</dbReference>
<keyword evidence="8 11" id="KW-0067">ATP-binding</keyword>
<dbReference type="AlphaFoldDB" id="A0A8X8YR66"/>
<evidence type="ECO:0000256" key="6">
    <source>
        <dbReference type="ARBA" id="ARBA00022741"/>
    </source>
</evidence>
<proteinExistence type="predicted"/>
<dbReference type="InterPro" id="IPR001245">
    <property type="entry name" value="Ser-Thr/Tyr_kinase_cat_dom"/>
</dbReference>
<gene>
    <name evidence="15" type="ORF">SASPL_101125</name>
</gene>
<comment type="caution">
    <text evidence="15">The sequence shown here is derived from an EMBL/GenBank/DDBJ whole genome shotgun (WGS) entry which is preliminary data.</text>
</comment>
<dbReference type="InterPro" id="IPR052232">
    <property type="entry name" value="RLK_Ser/Thr-Kinase"/>
</dbReference>
<comment type="subcellular location">
    <subcellularLocation>
        <location evidence="1">Membrane</location>
        <topology evidence="1">Single-pass membrane protein</topology>
    </subcellularLocation>
</comment>
<keyword evidence="9 13" id="KW-1133">Transmembrane helix</keyword>
<evidence type="ECO:0000256" key="10">
    <source>
        <dbReference type="ARBA" id="ARBA00023136"/>
    </source>
</evidence>
<dbReference type="EMBL" id="PNBA02000001">
    <property type="protein sequence ID" value="KAG6436240.1"/>
    <property type="molecule type" value="Genomic_DNA"/>
</dbReference>
<evidence type="ECO:0000313" key="15">
    <source>
        <dbReference type="EMBL" id="KAG6436240.1"/>
    </source>
</evidence>
<keyword evidence="4" id="KW-0808">Transferase</keyword>
<evidence type="ECO:0000256" key="5">
    <source>
        <dbReference type="ARBA" id="ARBA00022692"/>
    </source>
</evidence>
<keyword evidence="10 13" id="KW-0472">Membrane</keyword>
<feature type="compositionally biased region" description="Low complexity" evidence="12">
    <location>
        <begin position="106"/>
        <end position="121"/>
    </location>
</feature>
<dbReference type="GO" id="GO:0005524">
    <property type="term" value="F:ATP binding"/>
    <property type="evidence" value="ECO:0007669"/>
    <property type="project" value="UniProtKB-UniRule"/>
</dbReference>
<evidence type="ECO:0000256" key="7">
    <source>
        <dbReference type="ARBA" id="ARBA00022777"/>
    </source>
</evidence>
<evidence type="ECO:0000313" key="16">
    <source>
        <dbReference type="Proteomes" id="UP000298416"/>
    </source>
</evidence>
<dbReference type="GO" id="GO:0016020">
    <property type="term" value="C:membrane"/>
    <property type="evidence" value="ECO:0007669"/>
    <property type="project" value="UniProtKB-SubCell"/>
</dbReference>
<evidence type="ECO:0000256" key="12">
    <source>
        <dbReference type="SAM" id="MobiDB-lite"/>
    </source>
</evidence>
<dbReference type="PANTHER" id="PTHR47984:SF31">
    <property type="entry name" value="OS03G0227900 PROTEIN"/>
    <property type="match status" value="1"/>
</dbReference>
<evidence type="ECO:0000256" key="9">
    <source>
        <dbReference type="ARBA" id="ARBA00022989"/>
    </source>
</evidence>
<dbReference type="PROSITE" id="PS50011">
    <property type="entry name" value="PROTEIN_KINASE_DOM"/>
    <property type="match status" value="1"/>
</dbReference>
<protein>
    <recommendedName>
        <fullName evidence="2">non-specific serine/threonine protein kinase</fullName>
        <ecNumber evidence="2">2.7.11.1</ecNumber>
    </recommendedName>
</protein>
<feature type="domain" description="Protein kinase" evidence="14">
    <location>
        <begin position="145"/>
        <end position="419"/>
    </location>
</feature>
<organism evidence="15">
    <name type="scientific">Salvia splendens</name>
    <name type="common">Scarlet sage</name>
    <dbReference type="NCBI Taxonomy" id="180675"/>
    <lineage>
        <taxon>Eukaryota</taxon>
        <taxon>Viridiplantae</taxon>
        <taxon>Streptophyta</taxon>
        <taxon>Embryophyta</taxon>
        <taxon>Tracheophyta</taxon>
        <taxon>Spermatophyta</taxon>
        <taxon>Magnoliopsida</taxon>
        <taxon>eudicotyledons</taxon>
        <taxon>Gunneridae</taxon>
        <taxon>Pentapetalae</taxon>
        <taxon>asterids</taxon>
        <taxon>lamiids</taxon>
        <taxon>Lamiales</taxon>
        <taxon>Lamiaceae</taxon>
        <taxon>Nepetoideae</taxon>
        <taxon>Mentheae</taxon>
        <taxon>Salviinae</taxon>
        <taxon>Salvia</taxon>
        <taxon>Salvia subgen. Calosphace</taxon>
        <taxon>core Calosphace</taxon>
    </lineage>
</organism>
<dbReference type="EC" id="2.7.11.1" evidence="2"/>
<keyword evidence="6 11" id="KW-0547">Nucleotide-binding</keyword>
<name>A0A8X8YR66_SALSN</name>
<evidence type="ECO:0000256" key="11">
    <source>
        <dbReference type="PROSITE-ProRule" id="PRU10141"/>
    </source>
</evidence>
<dbReference type="InterPro" id="IPR017441">
    <property type="entry name" value="Protein_kinase_ATP_BS"/>
</dbReference>
<evidence type="ECO:0000256" key="2">
    <source>
        <dbReference type="ARBA" id="ARBA00012513"/>
    </source>
</evidence>
<evidence type="ECO:0000256" key="3">
    <source>
        <dbReference type="ARBA" id="ARBA00022553"/>
    </source>
</evidence>
<dbReference type="PROSITE" id="PS00107">
    <property type="entry name" value="PROTEIN_KINASE_ATP"/>
    <property type="match status" value="1"/>
</dbReference>
<evidence type="ECO:0000256" key="13">
    <source>
        <dbReference type="SAM" id="Phobius"/>
    </source>
</evidence>
<evidence type="ECO:0000256" key="1">
    <source>
        <dbReference type="ARBA" id="ARBA00004167"/>
    </source>
</evidence>
<dbReference type="SUPFAM" id="SSF56112">
    <property type="entry name" value="Protein kinase-like (PK-like)"/>
    <property type="match status" value="1"/>
</dbReference>
<keyword evidence="5 13" id="KW-0812">Transmembrane</keyword>
<keyword evidence="16" id="KW-1185">Reference proteome</keyword>
<evidence type="ECO:0000256" key="8">
    <source>
        <dbReference type="ARBA" id="ARBA00022840"/>
    </source>
</evidence>
<dbReference type="InterPro" id="IPR000719">
    <property type="entry name" value="Prot_kinase_dom"/>
</dbReference>
<feature type="region of interest" description="Disordered" evidence="12">
    <location>
        <begin position="101"/>
        <end position="122"/>
    </location>
</feature>
<keyword evidence="7" id="KW-0418">Kinase</keyword>
<keyword evidence="3" id="KW-0597">Phosphoprotein</keyword>
<dbReference type="PANTHER" id="PTHR47984">
    <property type="entry name" value="OS01G0323000 PROTEIN"/>
    <property type="match status" value="1"/>
</dbReference>
<dbReference type="GO" id="GO:0004674">
    <property type="term" value="F:protein serine/threonine kinase activity"/>
    <property type="evidence" value="ECO:0007669"/>
    <property type="project" value="UniProtKB-EC"/>
</dbReference>
<reference evidence="15" key="2">
    <citation type="submission" date="2020-08" db="EMBL/GenBank/DDBJ databases">
        <title>Plant Genome Project.</title>
        <authorList>
            <person name="Zhang R.-G."/>
        </authorList>
    </citation>
    <scope>NUCLEOTIDE SEQUENCE</scope>
    <source>
        <strain evidence="15">Huo1</strain>
        <tissue evidence="15">Leaf</tissue>
    </source>
</reference>
<dbReference type="InterPro" id="IPR011009">
    <property type="entry name" value="Kinase-like_dom_sf"/>
</dbReference>
<dbReference type="Gene3D" id="3.30.200.20">
    <property type="entry name" value="Phosphorylase Kinase, domain 1"/>
    <property type="match status" value="1"/>
</dbReference>
<reference evidence="15" key="1">
    <citation type="submission" date="2018-01" db="EMBL/GenBank/DDBJ databases">
        <authorList>
            <person name="Mao J.F."/>
        </authorList>
    </citation>
    <scope>NUCLEOTIDE SEQUENCE</scope>
    <source>
        <strain evidence="15">Huo1</strain>
        <tissue evidence="15">Leaf</tissue>
    </source>
</reference>
<accession>A0A8X8YR66</accession>
<dbReference type="Proteomes" id="UP000298416">
    <property type="component" value="Unassembled WGS sequence"/>
</dbReference>
<sequence>MEDSGSSAAGGFFTHKTPILGQKLFIIIIIATVVLVLAAFALILLFLRSRSSKRRRIGVNQSSGLLPLVFTKSGDETEADQTQSKSEMKKVFVIGGLNAESESKESSTMQSESSSAMSASTDGLGSSGWGRWYSMRELQISTNHFSSQNVIGEGGYGIVYRGVLQDGSVVAVKNLLNNKMKILVISLIYDSSELRYAQYDIGWKDSTATLIFILTLNATQIFFHRGQAEKELKVEVEAIGKVKHKNLVSLLGYCAEGTQRLLVYEYVDNGNLEQWLHGDVGPVSPLTWDIRMKIAIGTARGYVSPDYASTGMLNEGNDVYSFGVLLMEIITGRSPVDYSKPPGEMNLVDWFKGMVATRRDKEITDPLMDAAPPPRALKRIFILCLRCIDLNANKRPKMGQIVHMLEADEFPFRVVSKLL</sequence>
<evidence type="ECO:0000259" key="14">
    <source>
        <dbReference type="PROSITE" id="PS50011"/>
    </source>
</evidence>
<feature type="binding site" evidence="11">
    <location>
        <position position="173"/>
    </location>
    <ligand>
        <name>ATP</name>
        <dbReference type="ChEBI" id="CHEBI:30616"/>
    </ligand>
</feature>
<feature type="transmembrane region" description="Helical" evidence="13">
    <location>
        <begin position="24"/>
        <end position="47"/>
    </location>
</feature>